<evidence type="ECO:0000256" key="1">
    <source>
        <dbReference type="SAM" id="Phobius"/>
    </source>
</evidence>
<sequence length="69" mass="8241">MLLHFVERFPSGLMRNFKRLITLLYWELEFHTLAAYVFSFGFSIFSPLIDVLFFKEHFLLHASIAAMRL</sequence>
<proteinExistence type="predicted"/>
<name>A0A2P2PL50_RHIMU</name>
<accession>A0A2P2PL50</accession>
<organism evidence="2">
    <name type="scientific">Rhizophora mucronata</name>
    <name type="common">Asiatic mangrove</name>
    <dbReference type="NCBI Taxonomy" id="61149"/>
    <lineage>
        <taxon>Eukaryota</taxon>
        <taxon>Viridiplantae</taxon>
        <taxon>Streptophyta</taxon>
        <taxon>Embryophyta</taxon>
        <taxon>Tracheophyta</taxon>
        <taxon>Spermatophyta</taxon>
        <taxon>Magnoliopsida</taxon>
        <taxon>eudicotyledons</taxon>
        <taxon>Gunneridae</taxon>
        <taxon>Pentapetalae</taxon>
        <taxon>rosids</taxon>
        <taxon>fabids</taxon>
        <taxon>Malpighiales</taxon>
        <taxon>Rhizophoraceae</taxon>
        <taxon>Rhizophora</taxon>
    </lineage>
</organism>
<evidence type="ECO:0000313" key="2">
    <source>
        <dbReference type="EMBL" id="MBX55452.1"/>
    </source>
</evidence>
<protein>
    <submittedName>
        <fullName evidence="2">Uncharacterized protein</fullName>
    </submittedName>
</protein>
<keyword evidence="1" id="KW-0472">Membrane</keyword>
<dbReference type="EMBL" id="GGEC01074968">
    <property type="protein sequence ID" value="MBX55452.1"/>
    <property type="molecule type" value="Transcribed_RNA"/>
</dbReference>
<feature type="transmembrane region" description="Helical" evidence="1">
    <location>
        <begin position="33"/>
        <end position="54"/>
    </location>
</feature>
<reference evidence="2" key="1">
    <citation type="submission" date="2018-02" db="EMBL/GenBank/DDBJ databases">
        <title>Rhizophora mucronata_Transcriptome.</title>
        <authorList>
            <person name="Meera S.P."/>
            <person name="Sreeshan A."/>
            <person name="Augustine A."/>
        </authorList>
    </citation>
    <scope>NUCLEOTIDE SEQUENCE</scope>
    <source>
        <tissue evidence="2">Leaf</tissue>
    </source>
</reference>
<dbReference type="AlphaFoldDB" id="A0A2P2PL50"/>
<keyword evidence="1" id="KW-0812">Transmembrane</keyword>
<keyword evidence="1" id="KW-1133">Transmembrane helix</keyword>